<feature type="compositionally biased region" description="Basic and acidic residues" evidence="1">
    <location>
        <begin position="310"/>
        <end position="330"/>
    </location>
</feature>
<proteinExistence type="predicted"/>
<feature type="compositionally biased region" description="Polar residues" evidence="1">
    <location>
        <begin position="331"/>
        <end position="354"/>
    </location>
</feature>
<name>A0ABS3DZT3_9BACI</name>
<comment type="caution">
    <text evidence="2">The sequence shown here is derived from an EMBL/GenBank/DDBJ whole genome shotgun (WGS) entry which is preliminary data.</text>
</comment>
<dbReference type="InterPro" id="IPR036086">
    <property type="entry name" value="ParB/Sulfiredoxin_sf"/>
</dbReference>
<dbReference type="EMBL" id="JAEKJY010000005">
    <property type="protein sequence ID" value="MBN8236863.1"/>
    <property type="molecule type" value="Genomic_DNA"/>
</dbReference>
<reference evidence="2 3" key="1">
    <citation type="submission" date="2020-12" db="EMBL/GenBank/DDBJ databases">
        <title>Oil enriched cultivation method for isolating marine PHA-producing bacteria.</title>
        <authorList>
            <person name="Zheng W."/>
            <person name="Yu S."/>
            <person name="Huang Y."/>
        </authorList>
    </citation>
    <scope>NUCLEOTIDE SEQUENCE [LARGE SCALE GENOMIC DNA]</scope>
    <source>
        <strain evidence="2 3">SY-2-6</strain>
    </source>
</reference>
<sequence>MNFTNWESKELPLSELKLDHDNPRVFVDNPTQESLRNYLIEFFDVFELAKSINQNKGLYPTEKIIVVEEGNDYIVVEGNRRTAACQIINNPTLLSNYNSMNLSQNSETQKNIQNIEVVIAPSRDEAEPFITSKHTTRGYKPWSRLSQVRRVLVRYNRGQSITQISRILNQSEHMVRKSLNFHSFIQYVWTEIDWNEEERGVINNPLMEATKIDRFLPFSDKAKEVLGIYFARYQFKFTEPKEYVDKVLKDIFRRVFIEESINTRSSMEEVFNNELIQLKNEYIGEKQVDKTQPEGTTDSVSPKVNPEVPQEPKTKHKGDTSGVKSQERTKTSPQSGDKGTKNATSSPSTNSNQNKLEKQKKPQERKYLYQGIVYNDQSSGISQTLYELGQINYKNLTLSATFLVRTLLECSLQQYLRTIGRENEAMNNGRDPSLTNLLNFYNQNNILKGTHNRFQGIISNFLSQKWADTLNSISHAKYSDPDPSILKTIESQTYSLVQWLLKECGGNDE</sequence>
<organism evidence="2 3">
    <name type="scientific">Halobacillus kuroshimensis</name>
    <dbReference type="NCBI Taxonomy" id="302481"/>
    <lineage>
        <taxon>Bacteria</taxon>
        <taxon>Bacillati</taxon>
        <taxon>Bacillota</taxon>
        <taxon>Bacilli</taxon>
        <taxon>Bacillales</taxon>
        <taxon>Bacillaceae</taxon>
        <taxon>Halobacillus</taxon>
    </lineage>
</organism>
<feature type="compositionally biased region" description="Polar residues" evidence="1">
    <location>
        <begin position="293"/>
        <end position="302"/>
    </location>
</feature>
<dbReference type="RefSeq" id="WP_206935482.1">
    <property type="nucleotide sequence ID" value="NZ_JAEKJY010000005.1"/>
</dbReference>
<evidence type="ECO:0000313" key="3">
    <source>
        <dbReference type="Proteomes" id="UP000663970"/>
    </source>
</evidence>
<dbReference type="SUPFAM" id="SSF110849">
    <property type="entry name" value="ParB/Sulfiredoxin"/>
    <property type="match status" value="1"/>
</dbReference>
<protein>
    <submittedName>
        <fullName evidence="2">ParB-like nuclease domain-containing protein</fullName>
    </submittedName>
</protein>
<keyword evidence="3" id="KW-1185">Reference proteome</keyword>
<accession>A0ABS3DZT3</accession>
<evidence type="ECO:0000313" key="2">
    <source>
        <dbReference type="EMBL" id="MBN8236863.1"/>
    </source>
</evidence>
<feature type="region of interest" description="Disordered" evidence="1">
    <location>
        <begin position="286"/>
        <end position="362"/>
    </location>
</feature>
<gene>
    <name evidence="2" type="ORF">JF544_16515</name>
</gene>
<evidence type="ECO:0000256" key="1">
    <source>
        <dbReference type="SAM" id="MobiDB-lite"/>
    </source>
</evidence>
<dbReference type="Proteomes" id="UP000663970">
    <property type="component" value="Unassembled WGS sequence"/>
</dbReference>
<dbReference type="Gene3D" id="3.90.1530.10">
    <property type="entry name" value="Conserved hypothetical protein from pyrococcus furiosus pfu- 392566-001, ParB domain"/>
    <property type="match status" value="1"/>
</dbReference>